<feature type="chain" id="PRO_5045824999" evidence="2">
    <location>
        <begin position="19"/>
        <end position="149"/>
    </location>
</feature>
<dbReference type="Proteomes" id="UP000695000">
    <property type="component" value="Unplaced"/>
</dbReference>
<dbReference type="PANTHER" id="PTHR22802">
    <property type="entry name" value="C-TYPE LECTIN SUPERFAMILY MEMBER"/>
    <property type="match status" value="1"/>
</dbReference>
<evidence type="ECO:0000256" key="1">
    <source>
        <dbReference type="ARBA" id="ARBA00023157"/>
    </source>
</evidence>
<dbReference type="RefSeq" id="XP_017768252.1">
    <property type="nucleotide sequence ID" value="XM_017912763.1"/>
</dbReference>
<evidence type="ECO:0000313" key="5">
    <source>
        <dbReference type="RefSeq" id="XP_017768252.1"/>
    </source>
</evidence>
<dbReference type="InterPro" id="IPR016186">
    <property type="entry name" value="C-type_lectin-like/link_sf"/>
</dbReference>
<proteinExistence type="predicted"/>
<dbReference type="Pfam" id="PF00059">
    <property type="entry name" value="Lectin_C"/>
    <property type="match status" value="1"/>
</dbReference>
<dbReference type="InterPro" id="IPR018378">
    <property type="entry name" value="C-type_lectin_CS"/>
</dbReference>
<accession>A0ABM1M102</accession>
<keyword evidence="1" id="KW-1015">Disulfide bond</keyword>
<dbReference type="SUPFAM" id="SSF56436">
    <property type="entry name" value="C-type lectin-like"/>
    <property type="match status" value="1"/>
</dbReference>
<keyword evidence="4" id="KW-1185">Reference proteome</keyword>
<evidence type="ECO:0000256" key="2">
    <source>
        <dbReference type="SAM" id="SignalP"/>
    </source>
</evidence>
<dbReference type="PROSITE" id="PS50041">
    <property type="entry name" value="C_TYPE_LECTIN_2"/>
    <property type="match status" value="1"/>
</dbReference>
<dbReference type="PANTHER" id="PTHR22802:SF465">
    <property type="entry name" value="AT17652P-RELATED"/>
    <property type="match status" value="1"/>
</dbReference>
<reference evidence="5" key="1">
    <citation type="submission" date="2025-08" db="UniProtKB">
        <authorList>
            <consortium name="RefSeq"/>
        </authorList>
    </citation>
    <scope>IDENTIFICATION</scope>
    <source>
        <tissue evidence="5">Whole Larva</tissue>
    </source>
</reference>
<evidence type="ECO:0000259" key="3">
    <source>
        <dbReference type="PROSITE" id="PS50041"/>
    </source>
</evidence>
<dbReference type="SMART" id="SM00034">
    <property type="entry name" value="CLECT"/>
    <property type="match status" value="1"/>
</dbReference>
<evidence type="ECO:0000313" key="4">
    <source>
        <dbReference type="Proteomes" id="UP000695000"/>
    </source>
</evidence>
<dbReference type="InterPro" id="IPR051004">
    <property type="entry name" value="DC-SIGN_domain-containing"/>
</dbReference>
<dbReference type="InterPro" id="IPR016187">
    <property type="entry name" value="CTDL_fold"/>
</dbReference>
<feature type="domain" description="C-type lectin" evidence="3">
    <location>
        <begin position="22"/>
        <end position="145"/>
    </location>
</feature>
<protein>
    <submittedName>
        <fullName evidence="5">C-type lectin 37Da-like</fullName>
    </submittedName>
</protein>
<dbReference type="Gene3D" id="3.10.100.10">
    <property type="entry name" value="Mannose-Binding Protein A, subunit A"/>
    <property type="match status" value="1"/>
</dbReference>
<organism evidence="4 5">
    <name type="scientific">Nicrophorus vespilloides</name>
    <name type="common">Boreal carrion beetle</name>
    <dbReference type="NCBI Taxonomy" id="110193"/>
    <lineage>
        <taxon>Eukaryota</taxon>
        <taxon>Metazoa</taxon>
        <taxon>Ecdysozoa</taxon>
        <taxon>Arthropoda</taxon>
        <taxon>Hexapoda</taxon>
        <taxon>Insecta</taxon>
        <taxon>Pterygota</taxon>
        <taxon>Neoptera</taxon>
        <taxon>Endopterygota</taxon>
        <taxon>Coleoptera</taxon>
        <taxon>Polyphaga</taxon>
        <taxon>Staphyliniformia</taxon>
        <taxon>Silphidae</taxon>
        <taxon>Nicrophorinae</taxon>
        <taxon>Nicrophorus</taxon>
    </lineage>
</organism>
<dbReference type="InterPro" id="IPR001304">
    <property type="entry name" value="C-type_lectin-like"/>
</dbReference>
<keyword evidence="2" id="KW-0732">Signal</keyword>
<gene>
    <name evidence="5" type="primary">LOC108556592</name>
</gene>
<name>A0ABM1M102_NICVS</name>
<dbReference type="CDD" id="cd00037">
    <property type="entry name" value="CLECT"/>
    <property type="match status" value="1"/>
</dbReference>
<feature type="signal peptide" evidence="2">
    <location>
        <begin position="1"/>
        <end position="18"/>
    </location>
</feature>
<sequence>MNLKLLMILLVALGDSSASTFVKDKLYYFETYYKASWFKALMACGKMGMELLSIDSDAEFDKIHALVKDKVEYKEGLMIWTSAAMKEIGQFNWIYTGNPVEVSKWLSDQPNNFGKNEFCMHIWLYNKQFVLNDIRCDTEAHFICESWKV</sequence>
<dbReference type="GeneID" id="108556592"/>
<dbReference type="PROSITE" id="PS00615">
    <property type="entry name" value="C_TYPE_LECTIN_1"/>
    <property type="match status" value="1"/>
</dbReference>